<dbReference type="Gene3D" id="3.40.50.300">
    <property type="entry name" value="P-loop containing nucleotide triphosphate hydrolases"/>
    <property type="match status" value="1"/>
</dbReference>
<name>A0A4Y8QYM1_9MICO</name>
<dbReference type="PANTHER" id="PTHR13696">
    <property type="entry name" value="P-LOOP CONTAINING NUCLEOSIDE TRIPHOSPHATE HYDROLASE"/>
    <property type="match status" value="1"/>
</dbReference>
<dbReference type="Pfam" id="PF13614">
    <property type="entry name" value="AAA_31"/>
    <property type="match status" value="1"/>
</dbReference>
<dbReference type="InterPro" id="IPR050678">
    <property type="entry name" value="DNA_Partitioning_ATPase"/>
</dbReference>
<keyword evidence="3" id="KW-1185">Reference proteome</keyword>
<reference evidence="2 3" key="1">
    <citation type="submission" date="2019-03" db="EMBL/GenBank/DDBJ databases">
        <title>Cellulosimicrobium funkei JCM14302 Assembly.</title>
        <authorList>
            <person name="Dou T."/>
        </authorList>
    </citation>
    <scope>NUCLEOTIDE SEQUENCE [LARGE SCALE GENOMIC DNA]</scope>
    <source>
        <strain evidence="2 3">JCM 14302</strain>
    </source>
</reference>
<dbReference type="AlphaFoldDB" id="A0A4Y8QYM1"/>
<dbReference type="CDD" id="cd02042">
    <property type="entry name" value="ParAB_family"/>
    <property type="match status" value="1"/>
</dbReference>
<protein>
    <submittedName>
        <fullName evidence="2">ParA family protein</fullName>
    </submittedName>
</protein>
<evidence type="ECO:0000259" key="1">
    <source>
        <dbReference type="Pfam" id="PF13614"/>
    </source>
</evidence>
<dbReference type="PANTHER" id="PTHR13696:SF99">
    <property type="entry name" value="COBYRINIC ACID AC-DIAMIDE SYNTHASE"/>
    <property type="match status" value="1"/>
</dbReference>
<feature type="domain" description="AAA" evidence="1">
    <location>
        <begin position="35"/>
        <end position="209"/>
    </location>
</feature>
<dbReference type="InterPro" id="IPR027417">
    <property type="entry name" value="P-loop_NTPase"/>
</dbReference>
<proteinExistence type="predicted"/>
<sequence length="353" mass="38130">MLRRREANTSHPESSWCQPRAITMLPPLVRILLRRVITVANSKGGVGKTAITANVGGLLAAAGLRVLLIGLDSQDNLGEDLGYTYDQKSDDGQALLTAILTGKPLEPTKGIRPNLDVVMAGEHTKELAWLLEQRRAAASTNEQREKVLNSLAISLAPIAERYDVVLIDCPPMGDLLQEIALAASRWLLIPTQADASSRKSVRLLAERYQVALESNPTLGLLGIVLFATASSGTKIRERARRDIAADLGTAEPLFDAYIRWAQAPAIQARNAGLLVHELEQEAADQPKWWESLRLKVAGEEVATNVGQADETEERVAGSVSSLAGDYQTLTQQIVTKLQHEEDVAAAAVGEGQA</sequence>
<organism evidence="2 3">
    <name type="scientific">Cellulosimicrobium funkei</name>
    <dbReference type="NCBI Taxonomy" id="264251"/>
    <lineage>
        <taxon>Bacteria</taxon>
        <taxon>Bacillati</taxon>
        <taxon>Actinomycetota</taxon>
        <taxon>Actinomycetes</taxon>
        <taxon>Micrococcales</taxon>
        <taxon>Promicromonosporaceae</taxon>
        <taxon>Cellulosimicrobium</taxon>
    </lineage>
</organism>
<evidence type="ECO:0000313" key="2">
    <source>
        <dbReference type="EMBL" id="TFF04378.1"/>
    </source>
</evidence>
<dbReference type="InterPro" id="IPR025669">
    <property type="entry name" value="AAA_dom"/>
</dbReference>
<gene>
    <name evidence="2" type="ORF">E1O70_18200</name>
</gene>
<evidence type="ECO:0000313" key="3">
    <source>
        <dbReference type="Proteomes" id="UP000298003"/>
    </source>
</evidence>
<accession>A0A4Y8QYM1</accession>
<dbReference type="Proteomes" id="UP000298003">
    <property type="component" value="Unassembled WGS sequence"/>
</dbReference>
<dbReference type="SUPFAM" id="SSF52540">
    <property type="entry name" value="P-loop containing nucleoside triphosphate hydrolases"/>
    <property type="match status" value="1"/>
</dbReference>
<dbReference type="EMBL" id="SOZH01000012">
    <property type="protein sequence ID" value="TFF04378.1"/>
    <property type="molecule type" value="Genomic_DNA"/>
</dbReference>
<comment type="caution">
    <text evidence="2">The sequence shown here is derived from an EMBL/GenBank/DDBJ whole genome shotgun (WGS) entry which is preliminary data.</text>
</comment>